<proteinExistence type="predicted"/>
<dbReference type="Proteomes" id="UP000694427">
    <property type="component" value="Unplaced"/>
</dbReference>
<evidence type="ECO:0000256" key="5">
    <source>
        <dbReference type="ARBA" id="ARBA00023136"/>
    </source>
</evidence>
<keyword evidence="6" id="KW-1015">Disulfide bond</keyword>
<dbReference type="InterPro" id="IPR013106">
    <property type="entry name" value="Ig_V-set"/>
</dbReference>
<dbReference type="PANTHER" id="PTHR19433">
    <property type="entry name" value="T-CELL RECEPTOR ALPHA CHAIN V REGION-RELATED"/>
    <property type="match status" value="1"/>
</dbReference>
<evidence type="ECO:0000256" key="6">
    <source>
        <dbReference type="ARBA" id="ARBA00023157"/>
    </source>
</evidence>
<evidence type="ECO:0000256" key="1">
    <source>
        <dbReference type="ARBA" id="ARBA00004236"/>
    </source>
</evidence>
<sequence length="197" mass="22371">AGEGSFHVSFLTTVTLLCSNILKEPSYIAWFKQTNDSLPLCIATQYVSEKPVDSIYFNGFKENHLEMSVDKTFSSLKTVNVDVSDSGIFYCGYVLTNHMMFHDTTQSVVVNGNILRFHLIGLVLLPTVLAIVIFIRLKERNKQKEGITSIVCLHFLYCQEQDADLNYAALSLDKKKNRRPVRRLKEVEPNVVYAATR</sequence>
<reference evidence="10" key="1">
    <citation type="submission" date="2025-08" db="UniProtKB">
        <authorList>
            <consortium name="Ensembl"/>
        </authorList>
    </citation>
    <scope>IDENTIFICATION</scope>
</reference>
<name>A0A8C1J7B7_CYPCA</name>
<dbReference type="InterPro" id="IPR036179">
    <property type="entry name" value="Ig-like_dom_sf"/>
</dbReference>
<evidence type="ECO:0000256" key="2">
    <source>
        <dbReference type="ARBA" id="ARBA00022475"/>
    </source>
</evidence>
<evidence type="ECO:0000259" key="9">
    <source>
        <dbReference type="Pfam" id="PF07686"/>
    </source>
</evidence>
<dbReference type="GO" id="GO:0009617">
    <property type="term" value="P:response to bacterium"/>
    <property type="evidence" value="ECO:0007669"/>
    <property type="project" value="TreeGrafter"/>
</dbReference>
<evidence type="ECO:0000256" key="8">
    <source>
        <dbReference type="SAM" id="Phobius"/>
    </source>
</evidence>
<protein>
    <recommendedName>
        <fullName evidence="9">Immunoglobulin V-set domain-containing protein</fullName>
    </recommendedName>
</protein>
<evidence type="ECO:0000256" key="7">
    <source>
        <dbReference type="ARBA" id="ARBA00023180"/>
    </source>
</evidence>
<feature type="domain" description="Immunoglobulin V-set" evidence="9">
    <location>
        <begin position="11"/>
        <end position="108"/>
    </location>
</feature>
<dbReference type="GO" id="GO:0005886">
    <property type="term" value="C:plasma membrane"/>
    <property type="evidence" value="ECO:0007669"/>
    <property type="project" value="UniProtKB-SubCell"/>
</dbReference>
<dbReference type="AlphaFoldDB" id="A0A8C1J7B7"/>
<keyword evidence="5 8" id="KW-0472">Membrane</keyword>
<keyword evidence="4" id="KW-0391">Immunity</keyword>
<dbReference type="Ensembl" id="ENSCCRT00010030704.1">
    <property type="protein sequence ID" value="ENSCCRP00010027986.1"/>
    <property type="gene ID" value="ENSCCRG00010012002.1"/>
</dbReference>
<dbReference type="InterPro" id="IPR052051">
    <property type="entry name" value="TCR_complex_component"/>
</dbReference>
<keyword evidence="11" id="KW-1185">Reference proteome</keyword>
<reference evidence="10" key="2">
    <citation type="submission" date="2025-09" db="UniProtKB">
        <authorList>
            <consortium name="Ensembl"/>
        </authorList>
    </citation>
    <scope>IDENTIFICATION</scope>
</reference>
<dbReference type="PANTHER" id="PTHR19433:SF111">
    <property type="entry name" value="T CELL RECEPTOR ALPHA VARIABLE 4"/>
    <property type="match status" value="1"/>
</dbReference>
<keyword evidence="2" id="KW-1003">Cell membrane</keyword>
<evidence type="ECO:0000256" key="4">
    <source>
        <dbReference type="ARBA" id="ARBA00022859"/>
    </source>
</evidence>
<keyword evidence="3" id="KW-0732">Signal</keyword>
<organism evidence="10 11">
    <name type="scientific">Cyprinus carpio</name>
    <name type="common">Common carp</name>
    <dbReference type="NCBI Taxonomy" id="7962"/>
    <lineage>
        <taxon>Eukaryota</taxon>
        <taxon>Metazoa</taxon>
        <taxon>Chordata</taxon>
        <taxon>Craniata</taxon>
        <taxon>Vertebrata</taxon>
        <taxon>Euteleostomi</taxon>
        <taxon>Actinopterygii</taxon>
        <taxon>Neopterygii</taxon>
        <taxon>Teleostei</taxon>
        <taxon>Ostariophysi</taxon>
        <taxon>Cypriniformes</taxon>
        <taxon>Cyprinidae</taxon>
        <taxon>Cyprininae</taxon>
        <taxon>Cyprinus</taxon>
    </lineage>
</organism>
<evidence type="ECO:0000256" key="3">
    <source>
        <dbReference type="ARBA" id="ARBA00022729"/>
    </source>
</evidence>
<dbReference type="GO" id="GO:0002376">
    <property type="term" value="P:immune system process"/>
    <property type="evidence" value="ECO:0007669"/>
    <property type="project" value="UniProtKB-KW"/>
</dbReference>
<feature type="transmembrane region" description="Helical" evidence="8">
    <location>
        <begin position="115"/>
        <end position="135"/>
    </location>
</feature>
<dbReference type="InterPro" id="IPR013783">
    <property type="entry name" value="Ig-like_fold"/>
</dbReference>
<dbReference type="Pfam" id="PF07686">
    <property type="entry name" value="V-set"/>
    <property type="match status" value="1"/>
</dbReference>
<evidence type="ECO:0000313" key="11">
    <source>
        <dbReference type="Proteomes" id="UP000694427"/>
    </source>
</evidence>
<evidence type="ECO:0000313" key="10">
    <source>
        <dbReference type="Ensembl" id="ENSCCRP00010027986.1"/>
    </source>
</evidence>
<accession>A0A8C1J7B7</accession>
<comment type="subcellular location">
    <subcellularLocation>
        <location evidence="1">Cell membrane</location>
    </subcellularLocation>
</comment>
<dbReference type="Gene3D" id="2.60.40.10">
    <property type="entry name" value="Immunoglobulins"/>
    <property type="match status" value="1"/>
</dbReference>
<dbReference type="SUPFAM" id="SSF48726">
    <property type="entry name" value="Immunoglobulin"/>
    <property type="match status" value="1"/>
</dbReference>
<keyword evidence="8" id="KW-1133">Transmembrane helix</keyword>
<keyword evidence="7" id="KW-0325">Glycoprotein</keyword>
<keyword evidence="8" id="KW-0812">Transmembrane</keyword>